<dbReference type="SUPFAM" id="SSF46894">
    <property type="entry name" value="C-terminal effector domain of the bipartite response regulators"/>
    <property type="match status" value="1"/>
</dbReference>
<dbReference type="Gene3D" id="1.10.10.10">
    <property type="entry name" value="Winged helix-like DNA-binding domain superfamily/Winged helix DNA-binding domain"/>
    <property type="match status" value="1"/>
</dbReference>
<dbReference type="PRINTS" id="PR00038">
    <property type="entry name" value="HTHLUXR"/>
</dbReference>
<evidence type="ECO:0000256" key="1">
    <source>
        <dbReference type="ARBA" id="ARBA00023015"/>
    </source>
</evidence>
<dbReference type="PROSITE" id="PS50043">
    <property type="entry name" value="HTH_LUXR_2"/>
    <property type="match status" value="1"/>
</dbReference>
<dbReference type="PANTHER" id="PTHR44688:SF16">
    <property type="entry name" value="DNA-BINDING TRANSCRIPTIONAL ACTIVATOR DEVR_DOSR"/>
    <property type="match status" value="1"/>
</dbReference>
<keyword evidence="2" id="KW-0238">DNA-binding</keyword>
<dbReference type="GO" id="GO:0006355">
    <property type="term" value="P:regulation of DNA-templated transcription"/>
    <property type="evidence" value="ECO:0007669"/>
    <property type="project" value="InterPro"/>
</dbReference>
<dbReference type="Pfam" id="PF00196">
    <property type="entry name" value="GerE"/>
    <property type="match status" value="1"/>
</dbReference>
<dbReference type="RefSeq" id="WP_276661955.1">
    <property type="nucleotide sequence ID" value="NZ_DCDX01000070.1"/>
</dbReference>
<organism evidence="5 6">
    <name type="scientific">Syntrophomonas wolfei</name>
    <dbReference type="NCBI Taxonomy" id="863"/>
    <lineage>
        <taxon>Bacteria</taxon>
        <taxon>Bacillati</taxon>
        <taxon>Bacillota</taxon>
        <taxon>Clostridia</taxon>
        <taxon>Eubacteriales</taxon>
        <taxon>Syntrophomonadaceae</taxon>
        <taxon>Syntrophomonas</taxon>
    </lineage>
</organism>
<comment type="caution">
    <text evidence="5">The sequence shown here is derived from an EMBL/GenBank/DDBJ whole genome shotgun (WGS) entry which is preliminary data.</text>
</comment>
<evidence type="ECO:0000313" key="5">
    <source>
        <dbReference type="EMBL" id="HBK54238.1"/>
    </source>
</evidence>
<evidence type="ECO:0000313" key="6">
    <source>
        <dbReference type="Proteomes" id="UP000263273"/>
    </source>
</evidence>
<accession>A0A354YY16</accession>
<gene>
    <name evidence="5" type="ORF">DDZ44_09910</name>
</gene>
<evidence type="ECO:0000256" key="2">
    <source>
        <dbReference type="ARBA" id="ARBA00023125"/>
    </source>
</evidence>
<dbReference type="GO" id="GO:0003677">
    <property type="term" value="F:DNA binding"/>
    <property type="evidence" value="ECO:0007669"/>
    <property type="project" value="UniProtKB-KW"/>
</dbReference>
<dbReference type="CDD" id="cd06170">
    <property type="entry name" value="LuxR_C_like"/>
    <property type="match status" value="1"/>
</dbReference>
<dbReference type="AlphaFoldDB" id="A0A354YY16"/>
<protein>
    <recommendedName>
        <fullName evidence="4">HTH luxR-type domain-containing protein</fullName>
    </recommendedName>
</protein>
<proteinExistence type="predicted"/>
<evidence type="ECO:0000259" key="4">
    <source>
        <dbReference type="PROSITE" id="PS50043"/>
    </source>
</evidence>
<dbReference type="InterPro" id="IPR000792">
    <property type="entry name" value="Tscrpt_reg_LuxR_C"/>
</dbReference>
<name>A0A354YY16_9FIRM</name>
<dbReference type="EMBL" id="DNZF01000213">
    <property type="protein sequence ID" value="HBK54238.1"/>
    <property type="molecule type" value="Genomic_DNA"/>
</dbReference>
<dbReference type="SMART" id="SM00421">
    <property type="entry name" value="HTH_LUXR"/>
    <property type="match status" value="1"/>
</dbReference>
<dbReference type="InterPro" id="IPR016032">
    <property type="entry name" value="Sig_transdc_resp-reg_C-effctor"/>
</dbReference>
<dbReference type="InterPro" id="IPR036388">
    <property type="entry name" value="WH-like_DNA-bd_sf"/>
</dbReference>
<keyword evidence="1" id="KW-0805">Transcription regulation</keyword>
<reference evidence="5 6" key="1">
    <citation type="journal article" date="2018" name="Nat. Biotechnol.">
        <title>A standardized bacterial taxonomy based on genome phylogeny substantially revises the tree of life.</title>
        <authorList>
            <person name="Parks D.H."/>
            <person name="Chuvochina M."/>
            <person name="Waite D.W."/>
            <person name="Rinke C."/>
            <person name="Skarshewski A."/>
            <person name="Chaumeil P.A."/>
            <person name="Hugenholtz P."/>
        </authorList>
    </citation>
    <scope>NUCLEOTIDE SEQUENCE [LARGE SCALE GENOMIC DNA]</scope>
    <source>
        <strain evidence="5">UBA10948</strain>
    </source>
</reference>
<sequence length="86" mass="9974">MENTKNLSPAERSVFELYVKGHTAKEIANILCLSINTIKTHNKRIYMKLNVSSREELLHYINRLKEIGIDDFDGQKILRADELLKS</sequence>
<dbReference type="Proteomes" id="UP000263273">
    <property type="component" value="Unassembled WGS sequence"/>
</dbReference>
<keyword evidence="3" id="KW-0804">Transcription</keyword>
<dbReference type="PANTHER" id="PTHR44688">
    <property type="entry name" value="DNA-BINDING TRANSCRIPTIONAL ACTIVATOR DEVR_DOSR"/>
    <property type="match status" value="1"/>
</dbReference>
<dbReference type="PROSITE" id="PS00622">
    <property type="entry name" value="HTH_LUXR_1"/>
    <property type="match status" value="1"/>
</dbReference>
<evidence type="ECO:0000256" key="3">
    <source>
        <dbReference type="ARBA" id="ARBA00023163"/>
    </source>
</evidence>
<feature type="domain" description="HTH luxR-type" evidence="4">
    <location>
        <begin position="1"/>
        <end position="65"/>
    </location>
</feature>